<feature type="compositionally biased region" description="Basic and acidic residues" evidence="1">
    <location>
        <begin position="279"/>
        <end position="294"/>
    </location>
</feature>
<feature type="compositionally biased region" description="Polar residues" evidence="1">
    <location>
        <begin position="360"/>
        <end position="373"/>
    </location>
</feature>
<name>A0A8H3EJJ0_9LECA</name>
<dbReference type="Proteomes" id="UP000664203">
    <property type="component" value="Unassembled WGS sequence"/>
</dbReference>
<comment type="caution">
    <text evidence="3">The sequence shown here is derived from an EMBL/GenBank/DDBJ whole genome shotgun (WGS) entry which is preliminary data.</text>
</comment>
<organism evidence="3 4">
    <name type="scientific">Alectoria fallacina</name>
    <dbReference type="NCBI Taxonomy" id="1903189"/>
    <lineage>
        <taxon>Eukaryota</taxon>
        <taxon>Fungi</taxon>
        <taxon>Dikarya</taxon>
        <taxon>Ascomycota</taxon>
        <taxon>Pezizomycotina</taxon>
        <taxon>Lecanoromycetes</taxon>
        <taxon>OSLEUM clade</taxon>
        <taxon>Lecanoromycetidae</taxon>
        <taxon>Lecanorales</taxon>
        <taxon>Lecanorineae</taxon>
        <taxon>Parmeliaceae</taxon>
        <taxon>Alectoria</taxon>
    </lineage>
</organism>
<dbReference type="OrthoDB" id="5376312at2759"/>
<feature type="region of interest" description="Disordered" evidence="1">
    <location>
        <begin position="279"/>
        <end position="441"/>
    </location>
</feature>
<dbReference type="EMBL" id="CAJPDR010000018">
    <property type="protein sequence ID" value="CAF9906750.1"/>
    <property type="molecule type" value="Genomic_DNA"/>
</dbReference>
<keyword evidence="2" id="KW-0472">Membrane</keyword>
<feature type="transmembrane region" description="Helical" evidence="2">
    <location>
        <begin position="26"/>
        <end position="48"/>
    </location>
</feature>
<feature type="compositionally biased region" description="Polar residues" evidence="1">
    <location>
        <begin position="99"/>
        <end position="109"/>
    </location>
</feature>
<proteinExistence type="predicted"/>
<evidence type="ECO:0000313" key="3">
    <source>
        <dbReference type="EMBL" id="CAF9906750.1"/>
    </source>
</evidence>
<protein>
    <submittedName>
        <fullName evidence="3">Uncharacterized protein</fullName>
    </submittedName>
</protein>
<sequence length="441" mass="48108">MPLAPLAARATDTSKPSGLQTGSTNAVVIGIAIAVALTFILIALYVYFAKRRPPNYSTNPKKDPKWRSWKSKAGRLLPFKKKSGARSIQDQETSYVVTNTSTRESTTHSLADIPPSDGVNRNTSIRSIMTLPPYHPTPHPHERLIAREGERAGVDTVIEFPETAEEEEERREQDMESLYQIRQTRRREINERNNRRRQRQEAREAGDWARLEQLRLQGEARARARAGSSASAGSSTTSLPIAAANASSMIADHQTRNSSRDRRVSSVSYADLGLARHDGSRLRADSAESDHRPLLDSAASMGGDQRNASSSRRGSLFHLPTHRFHSHARGASSESIMTTDSELADMTPQSSSEDRSGSSNDPTVRTPSVGTASEPSPPMGEPPEYEDAPPYTSPVAGRGEGVPRLPSLRVGERLPAIEITASTPAATPVIGTPGEHNSQER</sequence>
<reference evidence="3" key="1">
    <citation type="submission" date="2021-03" db="EMBL/GenBank/DDBJ databases">
        <authorList>
            <person name="Tagirdzhanova G."/>
        </authorList>
    </citation>
    <scope>NUCLEOTIDE SEQUENCE</scope>
</reference>
<evidence type="ECO:0000256" key="2">
    <source>
        <dbReference type="SAM" id="Phobius"/>
    </source>
</evidence>
<evidence type="ECO:0000256" key="1">
    <source>
        <dbReference type="SAM" id="MobiDB-lite"/>
    </source>
</evidence>
<accession>A0A8H3EJJ0</accession>
<keyword evidence="2" id="KW-0812">Transmembrane</keyword>
<keyword evidence="2" id="KW-1133">Transmembrane helix</keyword>
<gene>
    <name evidence="3" type="ORF">ALECFALPRED_002629</name>
</gene>
<dbReference type="AlphaFoldDB" id="A0A8H3EJJ0"/>
<evidence type="ECO:0000313" key="4">
    <source>
        <dbReference type="Proteomes" id="UP000664203"/>
    </source>
</evidence>
<keyword evidence="4" id="KW-1185">Reference proteome</keyword>
<feature type="region of interest" description="Disordered" evidence="1">
    <location>
        <begin position="99"/>
        <end position="120"/>
    </location>
</feature>
<feature type="compositionally biased region" description="Polar residues" evidence="1">
    <location>
        <begin position="332"/>
        <end position="341"/>
    </location>
</feature>